<gene>
    <name evidence="1" type="ORF">SKAU_G00036690</name>
</gene>
<dbReference type="EMBL" id="JAINUF010000001">
    <property type="protein sequence ID" value="KAJ8382891.1"/>
    <property type="molecule type" value="Genomic_DNA"/>
</dbReference>
<sequence length="88" mass="9709">MTSALHNAHCPRHMTKAQSFLVSCQRRGVRSTPRRKSVNDIRGMRSCDDHGPFLDGPRLSRGPDYPLTLITSAAFLPGDSGFILTAKQ</sequence>
<proteinExistence type="predicted"/>
<accession>A0A9Q1GEP4</accession>
<name>A0A9Q1GEP4_SYNKA</name>
<reference evidence="1" key="1">
    <citation type="journal article" date="2023" name="Science">
        <title>Genome structures resolve the early diversification of teleost fishes.</title>
        <authorList>
            <person name="Parey E."/>
            <person name="Louis A."/>
            <person name="Montfort J."/>
            <person name="Bouchez O."/>
            <person name="Roques C."/>
            <person name="Iampietro C."/>
            <person name="Lluch J."/>
            <person name="Castinel A."/>
            <person name="Donnadieu C."/>
            <person name="Desvignes T."/>
            <person name="Floi Bucao C."/>
            <person name="Jouanno E."/>
            <person name="Wen M."/>
            <person name="Mejri S."/>
            <person name="Dirks R."/>
            <person name="Jansen H."/>
            <person name="Henkel C."/>
            <person name="Chen W.J."/>
            <person name="Zahm M."/>
            <person name="Cabau C."/>
            <person name="Klopp C."/>
            <person name="Thompson A.W."/>
            <person name="Robinson-Rechavi M."/>
            <person name="Braasch I."/>
            <person name="Lecointre G."/>
            <person name="Bobe J."/>
            <person name="Postlethwait J.H."/>
            <person name="Berthelot C."/>
            <person name="Roest Crollius H."/>
            <person name="Guiguen Y."/>
        </authorList>
    </citation>
    <scope>NUCLEOTIDE SEQUENCE</scope>
    <source>
        <strain evidence="1">WJC10195</strain>
    </source>
</reference>
<dbReference type="Proteomes" id="UP001152622">
    <property type="component" value="Chromosome 1"/>
</dbReference>
<protein>
    <submittedName>
        <fullName evidence="1">Uncharacterized protein</fullName>
    </submittedName>
</protein>
<dbReference type="AlphaFoldDB" id="A0A9Q1GEP4"/>
<evidence type="ECO:0000313" key="1">
    <source>
        <dbReference type="EMBL" id="KAJ8382891.1"/>
    </source>
</evidence>
<organism evidence="1 2">
    <name type="scientific">Synaphobranchus kaupii</name>
    <name type="common">Kaup's arrowtooth eel</name>
    <dbReference type="NCBI Taxonomy" id="118154"/>
    <lineage>
        <taxon>Eukaryota</taxon>
        <taxon>Metazoa</taxon>
        <taxon>Chordata</taxon>
        <taxon>Craniata</taxon>
        <taxon>Vertebrata</taxon>
        <taxon>Euteleostomi</taxon>
        <taxon>Actinopterygii</taxon>
        <taxon>Neopterygii</taxon>
        <taxon>Teleostei</taxon>
        <taxon>Anguilliformes</taxon>
        <taxon>Synaphobranchidae</taxon>
        <taxon>Synaphobranchus</taxon>
    </lineage>
</organism>
<keyword evidence="2" id="KW-1185">Reference proteome</keyword>
<comment type="caution">
    <text evidence="1">The sequence shown here is derived from an EMBL/GenBank/DDBJ whole genome shotgun (WGS) entry which is preliminary data.</text>
</comment>
<evidence type="ECO:0000313" key="2">
    <source>
        <dbReference type="Proteomes" id="UP001152622"/>
    </source>
</evidence>